<name>A0ABP7N624_9GAMM</name>
<gene>
    <name evidence="1" type="ORF">GCM10022277_37860</name>
</gene>
<sequence>MLNVLHKWRRYEEKIEDSKYTILGPNDLWQFYTGVAGIYRGGGNSSDSKILRASGPRVKDVTIIYDPDHEIEMVVPNPSKGLSFASNVEKLSKNPIISGHVWVLPKGESLPEGLVFNIKDFTHPLLNVSRKMSLPEFTEKLRVLAGKLKPAKVKIEKGTGRIIEEYPGVLKKAEAS</sequence>
<dbReference type="EMBL" id="BAABBN010000012">
    <property type="protein sequence ID" value="GAA3937990.1"/>
    <property type="molecule type" value="Genomic_DNA"/>
</dbReference>
<accession>A0ABP7N624</accession>
<protein>
    <submittedName>
        <fullName evidence="1">Uncharacterized protein</fullName>
    </submittedName>
</protein>
<dbReference type="RefSeq" id="WP_344800188.1">
    <property type="nucleotide sequence ID" value="NZ_BAABBN010000012.1"/>
</dbReference>
<dbReference type="Proteomes" id="UP001501565">
    <property type="component" value="Unassembled WGS sequence"/>
</dbReference>
<evidence type="ECO:0000313" key="2">
    <source>
        <dbReference type="Proteomes" id="UP001501565"/>
    </source>
</evidence>
<comment type="caution">
    <text evidence="1">The sequence shown here is derived from an EMBL/GenBank/DDBJ whole genome shotgun (WGS) entry which is preliminary data.</text>
</comment>
<keyword evidence="2" id="KW-1185">Reference proteome</keyword>
<organism evidence="1 2">
    <name type="scientific">Litoribacillus peritrichatus</name>
    <dbReference type="NCBI Taxonomy" id="718191"/>
    <lineage>
        <taxon>Bacteria</taxon>
        <taxon>Pseudomonadati</taxon>
        <taxon>Pseudomonadota</taxon>
        <taxon>Gammaproteobacteria</taxon>
        <taxon>Oceanospirillales</taxon>
        <taxon>Oceanospirillaceae</taxon>
        <taxon>Litoribacillus</taxon>
    </lineage>
</organism>
<reference evidence="2" key="1">
    <citation type="journal article" date="2019" name="Int. J. Syst. Evol. Microbiol.">
        <title>The Global Catalogue of Microorganisms (GCM) 10K type strain sequencing project: providing services to taxonomists for standard genome sequencing and annotation.</title>
        <authorList>
            <consortium name="The Broad Institute Genomics Platform"/>
            <consortium name="The Broad Institute Genome Sequencing Center for Infectious Disease"/>
            <person name="Wu L."/>
            <person name="Ma J."/>
        </authorList>
    </citation>
    <scope>NUCLEOTIDE SEQUENCE [LARGE SCALE GENOMIC DNA]</scope>
    <source>
        <strain evidence="2">JCM 17551</strain>
    </source>
</reference>
<proteinExistence type="predicted"/>
<evidence type="ECO:0000313" key="1">
    <source>
        <dbReference type="EMBL" id="GAA3937990.1"/>
    </source>
</evidence>